<feature type="region of interest" description="Disordered" evidence="1">
    <location>
        <begin position="73"/>
        <end position="95"/>
    </location>
</feature>
<feature type="compositionally biased region" description="Basic and acidic residues" evidence="1">
    <location>
        <begin position="78"/>
        <end position="88"/>
    </location>
</feature>
<comment type="caution">
    <text evidence="3">The sequence shown here is derived from an EMBL/GenBank/DDBJ whole genome shotgun (WGS) entry which is preliminary data.</text>
</comment>
<organism evidence="3 4">
    <name type="scientific">Nematocida ausubeli (strain ATCC PRA-371 / ERTm2)</name>
    <name type="common">Nematode killer fungus</name>
    <dbReference type="NCBI Taxonomy" id="1913371"/>
    <lineage>
        <taxon>Eukaryota</taxon>
        <taxon>Fungi</taxon>
        <taxon>Fungi incertae sedis</taxon>
        <taxon>Microsporidia</taxon>
        <taxon>Nematocida</taxon>
    </lineage>
</organism>
<dbReference type="RefSeq" id="XP_052906045.1">
    <property type="nucleotide sequence ID" value="XM_053048220.1"/>
</dbReference>
<dbReference type="AlphaFoldDB" id="A0A086J5S2"/>
<name>A0A086J5S2_NEMA1</name>
<feature type="transmembrane region" description="Helical" evidence="2">
    <location>
        <begin position="15"/>
        <end position="36"/>
    </location>
</feature>
<evidence type="ECO:0000313" key="4">
    <source>
        <dbReference type="Proteomes" id="UP000054524"/>
    </source>
</evidence>
<gene>
    <name evidence="3" type="ORF">NESG_00570</name>
</gene>
<sequence>MSNYPSKGKTPCPMTALYVLLLAIGILMIWASVLLCRFIRAVSGGIVDSIDATREEIQEEISAILYESMQGNPATGEEAVKPHEDHSSTQHRIPM</sequence>
<keyword evidence="2" id="KW-0472">Membrane</keyword>
<keyword evidence="2" id="KW-1133">Transmembrane helix</keyword>
<accession>A0A086J5S2</accession>
<keyword evidence="4" id="KW-1185">Reference proteome</keyword>
<evidence type="ECO:0000313" key="3">
    <source>
        <dbReference type="EMBL" id="KFG27490.1"/>
    </source>
</evidence>
<proteinExistence type="predicted"/>
<dbReference type="GeneID" id="77675543"/>
<reference evidence="3 4" key="1">
    <citation type="journal article" date="2014" name="Genome Announc.">
        <title>Genome Sequence of the Microsporidian Species Nematocida sp1 Strain ERTm6 (ATCC PRA-372).</title>
        <authorList>
            <person name="Bakowski M.A."/>
            <person name="Priest M."/>
            <person name="Young S."/>
            <person name="Cuomo C.A."/>
            <person name="Troemel E.R."/>
        </authorList>
    </citation>
    <scope>NUCLEOTIDE SEQUENCE [LARGE SCALE GENOMIC DNA]</scope>
    <source>
        <strain evidence="3 4">ERTm6</strain>
    </source>
</reference>
<evidence type="ECO:0000256" key="2">
    <source>
        <dbReference type="SAM" id="Phobius"/>
    </source>
</evidence>
<dbReference type="Proteomes" id="UP000054524">
    <property type="component" value="Unassembled WGS sequence"/>
</dbReference>
<dbReference type="HOGENOM" id="CLU_2373295_0_0_1"/>
<dbReference type="EMBL" id="AKIJ01000001">
    <property type="protein sequence ID" value="KFG27490.1"/>
    <property type="molecule type" value="Genomic_DNA"/>
</dbReference>
<keyword evidence="2" id="KW-0812">Transmembrane</keyword>
<protein>
    <submittedName>
        <fullName evidence="3">Uncharacterized protein</fullName>
    </submittedName>
</protein>
<evidence type="ECO:0000256" key="1">
    <source>
        <dbReference type="SAM" id="MobiDB-lite"/>
    </source>
</evidence>